<proteinExistence type="predicted"/>
<feature type="region of interest" description="Disordered" evidence="1">
    <location>
        <begin position="168"/>
        <end position="198"/>
    </location>
</feature>
<gene>
    <name evidence="2" type="ORF">BP5553_02197</name>
</gene>
<protein>
    <submittedName>
        <fullName evidence="2">Uncharacterized protein</fullName>
    </submittedName>
</protein>
<dbReference type="Proteomes" id="UP000254866">
    <property type="component" value="Unassembled WGS sequence"/>
</dbReference>
<sequence length="335" mass="36448">MAGFRGDILRLLRVNVNASGSVFIDHDGATCVLDDHRDGIALQHEEALASLESGDGKQQAARTTHFCPWVCASYCAALHCAALHCTAHLPPSLPPSISSGFSPQTRLPAGLGYVFLERELNWQLAAGRWAMGGCLMKPRADGGSWLLRGLDAAAFSAVISPFADLEAPARERERESSRDDDLVRVGGKSPQLPPPDAPDSALFCPVLPPFHLIRPPPPWSSRALLARVGLASSEKGLPGGDWLASTRPSRSASLARFPTRRILPAGRTKANPPPRTHQEPPRASIARVIVRLRLFTGRPFPPICFEFHDRPFQEPLTHSRLFMSPLPPSLFMHIG</sequence>
<evidence type="ECO:0000313" key="3">
    <source>
        <dbReference type="Proteomes" id="UP000254866"/>
    </source>
</evidence>
<feature type="compositionally biased region" description="Basic and acidic residues" evidence="1">
    <location>
        <begin position="168"/>
        <end position="183"/>
    </location>
</feature>
<evidence type="ECO:0000256" key="1">
    <source>
        <dbReference type="SAM" id="MobiDB-lite"/>
    </source>
</evidence>
<reference evidence="2 3" key="1">
    <citation type="journal article" date="2018" name="IMA Fungus">
        <title>IMA Genome-F 9: Draft genome sequence of Annulohypoxylon stygium, Aspergillus mulundensis, Berkeleyomyces basicola (syn. Thielaviopsis basicola), Ceratocystis smalleyi, two Cercospora beticola strains, Coleophoma cylindrospora, Fusarium fracticaudum, Phialophora cf. hyalina, and Morchella septimelata.</title>
        <authorList>
            <person name="Wingfield B.D."/>
            <person name="Bills G.F."/>
            <person name="Dong Y."/>
            <person name="Huang W."/>
            <person name="Nel W.J."/>
            <person name="Swalarsk-Parry B.S."/>
            <person name="Vaghefi N."/>
            <person name="Wilken P.M."/>
            <person name="An Z."/>
            <person name="de Beer Z.W."/>
            <person name="De Vos L."/>
            <person name="Chen L."/>
            <person name="Duong T.A."/>
            <person name="Gao Y."/>
            <person name="Hammerbacher A."/>
            <person name="Kikkert J.R."/>
            <person name="Li Y."/>
            <person name="Li H."/>
            <person name="Li K."/>
            <person name="Li Q."/>
            <person name="Liu X."/>
            <person name="Ma X."/>
            <person name="Naidoo K."/>
            <person name="Pethybridge S.J."/>
            <person name="Sun J."/>
            <person name="Steenkamp E.T."/>
            <person name="van der Nest M.A."/>
            <person name="van Wyk S."/>
            <person name="Wingfield M.J."/>
            <person name="Xiong C."/>
            <person name="Yue Q."/>
            <person name="Zhang X."/>
        </authorList>
    </citation>
    <scope>NUCLEOTIDE SEQUENCE [LARGE SCALE GENOMIC DNA]</scope>
    <source>
        <strain evidence="2 3">BP 5553</strain>
    </source>
</reference>
<dbReference type="AlphaFoldDB" id="A0A370U364"/>
<dbReference type="GeneID" id="43595046"/>
<evidence type="ECO:0000313" key="2">
    <source>
        <dbReference type="EMBL" id="RDL42218.1"/>
    </source>
</evidence>
<dbReference type="EMBL" id="NPIC01000001">
    <property type="protein sequence ID" value="RDL42218.1"/>
    <property type="molecule type" value="Genomic_DNA"/>
</dbReference>
<dbReference type="RefSeq" id="XP_031874874.1">
    <property type="nucleotide sequence ID" value="XM_032010820.1"/>
</dbReference>
<keyword evidence="3" id="KW-1185">Reference proteome</keyword>
<accession>A0A370U364</accession>
<name>A0A370U364_9HELO</name>
<organism evidence="2 3">
    <name type="scientific">Venustampulla echinocandica</name>
    <dbReference type="NCBI Taxonomy" id="2656787"/>
    <lineage>
        <taxon>Eukaryota</taxon>
        <taxon>Fungi</taxon>
        <taxon>Dikarya</taxon>
        <taxon>Ascomycota</taxon>
        <taxon>Pezizomycotina</taxon>
        <taxon>Leotiomycetes</taxon>
        <taxon>Helotiales</taxon>
        <taxon>Pleuroascaceae</taxon>
        <taxon>Venustampulla</taxon>
    </lineage>
</organism>
<comment type="caution">
    <text evidence="2">The sequence shown here is derived from an EMBL/GenBank/DDBJ whole genome shotgun (WGS) entry which is preliminary data.</text>
</comment>